<organism evidence="2 3">
    <name type="scientific">Smittium simulii</name>
    <dbReference type="NCBI Taxonomy" id="133385"/>
    <lineage>
        <taxon>Eukaryota</taxon>
        <taxon>Fungi</taxon>
        <taxon>Fungi incertae sedis</taxon>
        <taxon>Zoopagomycota</taxon>
        <taxon>Kickxellomycotina</taxon>
        <taxon>Harpellomycetes</taxon>
        <taxon>Harpellales</taxon>
        <taxon>Legeriomycetaceae</taxon>
        <taxon>Smittium</taxon>
    </lineage>
</organism>
<dbReference type="STRING" id="133385.A0A2T9YMM1"/>
<reference evidence="2 3" key="1">
    <citation type="journal article" date="2018" name="MBio">
        <title>Comparative Genomics Reveals the Core Gene Toolbox for the Fungus-Insect Symbiosis.</title>
        <authorList>
            <person name="Wang Y."/>
            <person name="Stata M."/>
            <person name="Wang W."/>
            <person name="Stajich J.E."/>
            <person name="White M.M."/>
            <person name="Moncalvo J.M."/>
        </authorList>
    </citation>
    <scope>NUCLEOTIDE SEQUENCE [LARGE SCALE GENOMIC DNA]</scope>
    <source>
        <strain evidence="2 3">SWE-8-4</strain>
    </source>
</reference>
<dbReference type="AlphaFoldDB" id="A0A2T9YMM1"/>
<evidence type="ECO:0000313" key="3">
    <source>
        <dbReference type="Proteomes" id="UP000245383"/>
    </source>
</evidence>
<dbReference type="OrthoDB" id="338854at2759"/>
<dbReference type="Pfam" id="PF06218">
    <property type="entry name" value="NPR2"/>
    <property type="match status" value="2"/>
</dbReference>
<protein>
    <recommendedName>
        <fullName evidence="4">Nitrogen permease regulator 2</fullName>
    </recommendedName>
</protein>
<evidence type="ECO:0000256" key="1">
    <source>
        <dbReference type="ARBA" id="ARBA00008433"/>
    </source>
</evidence>
<dbReference type="PANTHER" id="PTHR12991:SF10">
    <property type="entry name" value="GATOR COMPLEX PROTEIN NPRL2"/>
    <property type="match status" value="1"/>
</dbReference>
<dbReference type="GO" id="GO:0005774">
    <property type="term" value="C:vacuolar membrane"/>
    <property type="evidence" value="ECO:0007669"/>
    <property type="project" value="TreeGrafter"/>
</dbReference>
<dbReference type="PANTHER" id="PTHR12991">
    <property type="entry name" value="NITROGEN PERMEASE REGULATOR 2/TUMOR SUPPRESSOR CANDIDATE 4"/>
    <property type="match status" value="1"/>
</dbReference>
<sequence>MAVPQIYSIFLIKFHTTRGPEIDFVVPKDKTAEICGGNSSSESFKPDSSSNNKLSSIYSLSSKPDISSTAGFYKKEPENVSFCHQTTTKFSSEGIIDFNALSSILMPKQILHQKTIKVSFKDHKVLGYPISVIGAYERNALIFNCCFVFKKSVNASFYNMVVKRFGLLIKNLEINFGFLRNRIFRSSLKLLVEKLMQDLNMFGESQILLKLPSTALEQSPATIEFNIKLFPTFSNSIEIKSYHVPVLIVSPNSLIQPNESKDMSMERIIRHINNVNHVRRISQLADISEDRFTNNYVTTAELNNLLESDELQADCIEFVTNSSAKMNNLPKIPYIFSLYSCLTGDLRLSEWIITHNVNWNQIDIRKFIMFGVLNGFITQVRQYPIIVNKSECIDLGWDLTLINLLDGSRHLDELAFILGTETVSLISFLNSHPSCVALISK</sequence>
<dbReference type="InterPro" id="IPR009348">
    <property type="entry name" value="NPR2-like"/>
</dbReference>
<evidence type="ECO:0000313" key="2">
    <source>
        <dbReference type="EMBL" id="PVU93590.1"/>
    </source>
</evidence>
<evidence type="ECO:0008006" key="4">
    <source>
        <dbReference type="Google" id="ProtNLM"/>
    </source>
</evidence>
<dbReference type="GO" id="GO:0005096">
    <property type="term" value="F:GTPase activator activity"/>
    <property type="evidence" value="ECO:0007669"/>
    <property type="project" value="TreeGrafter"/>
</dbReference>
<comment type="similarity">
    <text evidence="1">Belongs to the NPR2 family.</text>
</comment>
<dbReference type="EMBL" id="MBFR01000123">
    <property type="protein sequence ID" value="PVU93590.1"/>
    <property type="molecule type" value="Genomic_DNA"/>
</dbReference>
<dbReference type="GO" id="GO:1990130">
    <property type="term" value="C:GATOR1 complex"/>
    <property type="evidence" value="ECO:0007669"/>
    <property type="project" value="TreeGrafter"/>
</dbReference>
<proteinExistence type="inferred from homology"/>
<name>A0A2T9YMM1_9FUNG</name>
<keyword evidence="3" id="KW-1185">Reference proteome</keyword>
<gene>
    <name evidence="2" type="ORF">BB561_003184</name>
</gene>
<dbReference type="GO" id="GO:1904262">
    <property type="term" value="P:negative regulation of TORC1 signaling"/>
    <property type="evidence" value="ECO:0007669"/>
    <property type="project" value="TreeGrafter"/>
</dbReference>
<dbReference type="Proteomes" id="UP000245383">
    <property type="component" value="Unassembled WGS sequence"/>
</dbReference>
<accession>A0A2T9YMM1</accession>
<comment type="caution">
    <text evidence="2">The sequence shown here is derived from an EMBL/GenBank/DDBJ whole genome shotgun (WGS) entry which is preliminary data.</text>
</comment>
<dbReference type="GO" id="GO:0010508">
    <property type="term" value="P:positive regulation of autophagy"/>
    <property type="evidence" value="ECO:0007669"/>
    <property type="project" value="TreeGrafter"/>
</dbReference>